<evidence type="ECO:0000256" key="1">
    <source>
        <dbReference type="ARBA" id="ARBA00022741"/>
    </source>
</evidence>
<dbReference type="Proteomes" id="UP001157418">
    <property type="component" value="Unassembled WGS sequence"/>
</dbReference>
<dbReference type="Gene3D" id="3.40.50.300">
    <property type="entry name" value="P-loop containing nucleotide triphosphate hydrolases"/>
    <property type="match status" value="1"/>
</dbReference>
<keyword evidence="3" id="KW-1185">Reference proteome</keyword>
<dbReference type="InterPro" id="IPR001806">
    <property type="entry name" value="Small_GTPase"/>
</dbReference>
<dbReference type="GO" id="GO:0003924">
    <property type="term" value="F:GTPase activity"/>
    <property type="evidence" value="ECO:0007669"/>
    <property type="project" value="InterPro"/>
</dbReference>
<proteinExistence type="predicted"/>
<comment type="caution">
    <text evidence="2">The sequence shown here is derived from an EMBL/GenBank/DDBJ whole genome shotgun (WGS) entry which is preliminary data.</text>
</comment>
<evidence type="ECO:0000313" key="3">
    <source>
        <dbReference type="Proteomes" id="UP001157418"/>
    </source>
</evidence>
<protein>
    <submittedName>
        <fullName evidence="2">Uncharacterized protein</fullName>
    </submittedName>
</protein>
<dbReference type="InterPro" id="IPR027417">
    <property type="entry name" value="P-loop_NTPase"/>
</dbReference>
<gene>
    <name evidence="2" type="ORF">LVIROSA_LOCUS5585</name>
</gene>
<dbReference type="AlphaFoldDB" id="A0AAU9LPS1"/>
<evidence type="ECO:0000313" key="2">
    <source>
        <dbReference type="EMBL" id="CAH1417953.1"/>
    </source>
</evidence>
<organism evidence="2 3">
    <name type="scientific">Lactuca virosa</name>
    <dbReference type="NCBI Taxonomy" id="75947"/>
    <lineage>
        <taxon>Eukaryota</taxon>
        <taxon>Viridiplantae</taxon>
        <taxon>Streptophyta</taxon>
        <taxon>Embryophyta</taxon>
        <taxon>Tracheophyta</taxon>
        <taxon>Spermatophyta</taxon>
        <taxon>Magnoliopsida</taxon>
        <taxon>eudicotyledons</taxon>
        <taxon>Gunneridae</taxon>
        <taxon>Pentapetalae</taxon>
        <taxon>asterids</taxon>
        <taxon>campanulids</taxon>
        <taxon>Asterales</taxon>
        <taxon>Asteraceae</taxon>
        <taxon>Cichorioideae</taxon>
        <taxon>Cichorieae</taxon>
        <taxon>Lactucinae</taxon>
        <taxon>Lactuca</taxon>
    </lineage>
</organism>
<name>A0AAU9LPS1_9ASTR</name>
<accession>A0AAU9LPS1</accession>
<dbReference type="PANTHER" id="PTHR47978">
    <property type="match status" value="1"/>
</dbReference>
<dbReference type="SUPFAM" id="SSF52540">
    <property type="entry name" value="P-loop containing nucleoside triphosphate hydrolases"/>
    <property type="match status" value="1"/>
</dbReference>
<keyword evidence="1" id="KW-0547">Nucleotide-binding</keyword>
<dbReference type="Pfam" id="PF00071">
    <property type="entry name" value="Ras"/>
    <property type="match status" value="1"/>
</dbReference>
<reference evidence="2 3" key="1">
    <citation type="submission" date="2022-01" db="EMBL/GenBank/DDBJ databases">
        <authorList>
            <person name="Xiong W."/>
            <person name="Schranz E."/>
        </authorList>
    </citation>
    <scope>NUCLEOTIDE SEQUENCE [LARGE SCALE GENOMIC DNA]</scope>
</reference>
<dbReference type="GO" id="GO:0005525">
    <property type="term" value="F:GTP binding"/>
    <property type="evidence" value="ECO:0007669"/>
    <property type="project" value="InterPro"/>
</dbReference>
<sequence length="128" mass="14817">MDVANRECSTELTNYGIKHCSMQEDQKLIWLWYKIHILTELPLYNGGSTEAIRAACKDFVAMLFMFDLTSRCTLNSVVNWYQEARKHNQTAIPVMVGSKFDFASRILIVSEINFLWQRGLMESNKADD</sequence>
<dbReference type="EMBL" id="CAKMRJ010000113">
    <property type="protein sequence ID" value="CAH1417953.1"/>
    <property type="molecule type" value="Genomic_DNA"/>
</dbReference>